<evidence type="ECO:0000256" key="1">
    <source>
        <dbReference type="SAM" id="Phobius"/>
    </source>
</evidence>
<name>A0A0A8YQ76_ARUDO</name>
<organism evidence="2">
    <name type="scientific">Arundo donax</name>
    <name type="common">Giant reed</name>
    <name type="synonym">Donax arundinaceus</name>
    <dbReference type="NCBI Taxonomy" id="35708"/>
    <lineage>
        <taxon>Eukaryota</taxon>
        <taxon>Viridiplantae</taxon>
        <taxon>Streptophyta</taxon>
        <taxon>Embryophyta</taxon>
        <taxon>Tracheophyta</taxon>
        <taxon>Spermatophyta</taxon>
        <taxon>Magnoliopsida</taxon>
        <taxon>Liliopsida</taxon>
        <taxon>Poales</taxon>
        <taxon>Poaceae</taxon>
        <taxon>PACMAD clade</taxon>
        <taxon>Arundinoideae</taxon>
        <taxon>Arundineae</taxon>
        <taxon>Arundo</taxon>
    </lineage>
</organism>
<sequence>MVLLWGRHMILHMLFLTTSALIMWGHYMYLMITRGLFHC</sequence>
<accession>A0A0A8YQ76</accession>
<protein>
    <submittedName>
        <fullName evidence="2">Uncharacterized protein</fullName>
    </submittedName>
</protein>
<dbReference type="EMBL" id="GBRH01269947">
    <property type="protein sequence ID" value="JAD27948.1"/>
    <property type="molecule type" value="Transcribed_RNA"/>
</dbReference>
<reference evidence="2" key="2">
    <citation type="journal article" date="2015" name="Data Brief">
        <title>Shoot transcriptome of the giant reed, Arundo donax.</title>
        <authorList>
            <person name="Barrero R.A."/>
            <person name="Guerrero F.D."/>
            <person name="Moolhuijzen P."/>
            <person name="Goolsby J.A."/>
            <person name="Tidwell J."/>
            <person name="Bellgard S.E."/>
            <person name="Bellgard M.I."/>
        </authorList>
    </citation>
    <scope>NUCLEOTIDE SEQUENCE</scope>
    <source>
        <tissue evidence="2">Shoot tissue taken approximately 20 cm above the soil surface</tissue>
    </source>
</reference>
<keyword evidence="1" id="KW-0472">Membrane</keyword>
<reference evidence="2" key="1">
    <citation type="submission" date="2014-09" db="EMBL/GenBank/DDBJ databases">
        <authorList>
            <person name="Magalhaes I.L.F."/>
            <person name="Oliveira U."/>
            <person name="Santos F.R."/>
            <person name="Vidigal T.H.D.A."/>
            <person name="Brescovit A.D."/>
            <person name="Santos A.J."/>
        </authorList>
    </citation>
    <scope>NUCLEOTIDE SEQUENCE</scope>
    <source>
        <tissue evidence="2">Shoot tissue taken approximately 20 cm above the soil surface</tissue>
    </source>
</reference>
<evidence type="ECO:0000313" key="2">
    <source>
        <dbReference type="EMBL" id="JAD27948.1"/>
    </source>
</evidence>
<proteinExistence type="predicted"/>
<keyword evidence="1" id="KW-1133">Transmembrane helix</keyword>
<dbReference type="AlphaFoldDB" id="A0A0A8YQ76"/>
<feature type="transmembrane region" description="Helical" evidence="1">
    <location>
        <begin position="12"/>
        <end position="32"/>
    </location>
</feature>
<keyword evidence="1" id="KW-0812">Transmembrane</keyword>